<organism evidence="3 4">
    <name type="scientific">Streptomyces johnsoniae</name>
    <dbReference type="NCBI Taxonomy" id="3075532"/>
    <lineage>
        <taxon>Bacteria</taxon>
        <taxon>Bacillati</taxon>
        <taxon>Actinomycetota</taxon>
        <taxon>Actinomycetes</taxon>
        <taxon>Kitasatosporales</taxon>
        <taxon>Streptomycetaceae</taxon>
        <taxon>Streptomyces</taxon>
    </lineage>
</organism>
<dbReference type="PANTHER" id="PTHR34406">
    <property type="entry name" value="PROTEIN YCEI"/>
    <property type="match status" value="1"/>
</dbReference>
<dbReference type="PANTHER" id="PTHR34406:SF1">
    <property type="entry name" value="PROTEIN YCEI"/>
    <property type="match status" value="1"/>
</dbReference>
<dbReference type="SMART" id="SM00867">
    <property type="entry name" value="YceI"/>
    <property type="match status" value="1"/>
</dbReference>
<keyword evidence="4" id="KW-1185">Reference proteome</keyword>
<evidence type="ECO:0000313" key="3">
    <source>
        <dbReference type="EMBL" id="MDT0444322.1"/>
    </source>
</evidence>
<evidence type="ECO:0000313" key="4">
    <source>
        <dbReference type="Proteomes" id="UP001183615"/>
    </source>
</evidence>
<evidence type="ECO:0000256" key="1">
    <source>
        <dbReference type="ARBA" id="ARBA00008812"/>
    </source>
</evidence>
<dbReference type="Pfam" id="PF04264">
    <property type="entry name" value="YceI"/>
    <property type="match status" value="1"/>
</dbReference>
<name>A0ABU2S5Y3_9ACTN</name>
<gene>
    <name evidence="3" type="ORF">RM779_17215</name>
</gene>
<reference evidence="4" key="1">
    <citation type="submission" date="2023-07" db="EMBL/GenBank/DDBJ databases">
        <title>30 novel species of actinomycetes from the DSMZ collection.</title>
        <authorList>
            <person name="Nouioui I."/>
        </authorList>
    </citation>
    <scope>NUCLEOTIDE SEQUENCE [LARGE SCALE GENOMIC DNA]</scope>
    <source>
        <strain evidence="4">DSM 41886</strain>
    </source>
</reference>
<comment type="caution">
    <text evidence="3">The sequence shown here is derived from an EMBL/GenBank/DDBJ whole genome shotgun (WGS) entry which is preliminary data.</text>
</comment>
<protein>
    <submittedName>
        <fullName evidence="3">YceI family protein</fullName>
    </submittedName>
</protein>
<dbReference type="EMBL" id="JAVREV010000009">
    <property type="protein sequence ID" value="MDT0444322.1"/>
    <property type="molecule type" value="Genomic_DNA"/>
</dbReference>
<sequence length="174" mass="18394">MDAKPDHATTTPRPGHYLLDPDRSAVTFTMKSVFGLAPVRGSFAIGSGTADVAEPLGESRAHAVIEAGSFRTGSAKRDEHVRSPRFLDTEAHPLITFVSAHGDRADPAVLAGTLTVRGVEQPVELTIERAQVSAGEFTVRATASVDRVAFGVSASRGMTGRHLGVTLDVTFVRS</sequence>
<accession>A0ABU2S5Y3</accession>
<evidence type="ECO:0000259" key="2">
    <source>
        <dbReference type="SMART" id="SM00867"/>
    </source>
</evidence>
<dbReference type="Proteomes" id="UP001183615">
    <property type="component" value="Unassembled WGS sequence"/>
</dbReference>
<dbReference type="InterPro" id="IPR007372">
    <property type="entry name" value="Lipid/polyisoprenoid-bd_YceI"/>
</dbReference>
<dbReference type="RefSeq" id="WP_311618596.1">
    <property type="nucleotide sequence ID" value="NZ_JAVREV010000009.1"/>
</dbReference>
<comment type="similarity">
    <text evidence="1">Belongs to the UPF0312 family.</text>
</comment>
<dbReference type="SUPFAM" id="SSF101874">
    <property type="entry name" value="YceI-like"/>
    <property type="match status" value="1"/>
</dbReference>
<dbReference type="InterPro" id="IPR036761">
    <property type="entry name" value="TTHA0802/YceI-like_sf"/>
</dbReference>
<proteinExistence type="inferred from homology"/>
<dbReference type="Gene3D" id="2.40.128.110">
    <property type="entry name" value="Lipid/polyisoprenoid-binding, YceI-like"/>
    <property type="match status" value="1"/>
</dbReference>
<feature type="domain" description="Lipid/polyisoprenoid-binding YceI-like" evidence="2">
    <location>
        <begin position="16"/>
        <end position="172"/>
    </location>
</feature>